<accession>A0A2P5FL86</accession>
<dbReference type="EMBL" id="JXTC01000024">
    <property type="protein sequence ID" value="PON98560.1"/>
    <property type="molecule type" value="Genomic_DNA"/>
</dbReference>
<reference evidence="2" key="1">
    <citation type="submission" date="2016-06" db="EMBL/GenBank/DDBJ databases">
        <title>Parallel loss of symbiosis genes in relatives of nitrogen-fixing non-legume Parasponia.</title>
        <authorList>
            <person name="Van Velzen R."/>
            <person name="Holmer R."/>
            <person name="Bu F."/>
            <person name="Rutten L."/>
            <person name="Van Zeijl A."/>
            <person name="Liu W."/>
            <person name="Santuari L."/>
            <person name="Cao Q."/>
            <person name="Sharma T."/>
            <person name="Shen D."/>
            <person name="Roswanjaya Y."/>
            <person name="Wardhani T."/>
            <person name="Kalhor M.S."/>
            <person name="Jansen J."/>
            <person name="Van den Hoogen J."/>
            <person name="Gungor B."/>
            <person name="Hartog M."/>
            <person name="Hontelez J."/>
            <person name="Verver J."/>
            <person name="Yang W.-C."/>
            <person name="Schijlen E."/>
            <person name="Repin R."/>
            <person name="Schilthuizen M."/>
            <person name="Schranz E."/>
            <person name="Heidstra R."/>
            <person name="Miyata K."/>
            <person name="Fedorova E."/>
            <person name="Kohlen W."/>
            <person name="Bisseling T."/>
            <person name="Smit S."/>
            <person name="Geurts R."/>
        </authorList>
    </citation>
    <scope>NUCLEOTIDE SEQUENCE [LARGE SCALE GENOMIC DNA]</scope>
    <source>
        <strain evidence="2">cv. RG33-2</strain>
    </source>
</reference>
<organism evidence="1 2">
    <name type="scientific">Trema orientale</name>
    <name type="common">Charcoal tree</name>
    <name type="synonym">Celtis orientalis</name>
    <dbReference type="NCBI Taxonomy" id="63057"/>
    <lineage>
        <taxon>Eukaryota</taxon>
        <taxon>Viridiplantae</taxon>
        <taxon>Streptophyta</taxon>
        <taxon>Embryophyta</taxon>
        <taxon>Tracheophyta</taxon>
        <taxon>Spermatophyta</taxon>
        <taxon>Magnoliopsida</taxon>
        <taxon>eudicotyledons</taxon>
        <taxon>Gunneridae</taxon>
        <taxon>Pentapetalae</taxon>
        <taxon>rosids</taxon>
        <taxon>fabids</taxon>
        <taxon>Rosales</taxon>
        <taxon>Cannabaceae</taxon>
        <taxon>Trema</taxon>
    </lineage>
</organism>
<gene>
    <name evidence="1" type="ORF">TorRG33x02_057940</name>
</gene>
<dbReference type="AlphaFoldDB" id="A0A2P5FL86"/>
<evidence type="ECO:0000313" key="2">
    <source>
        <dbReference type="Proteomes" id="UP000237000"/>
    </source>
</evidence>
<keyword evidence="2" id="KW-1185">Reference proteome</keyword>
<evidence type="ECO:0000313" key="1">
    <source>
        <dbReference type="EMBL" id="PON98560.1"/>
    </source>
</evidence>
<proteinExistence type="predicted"/>
<comment type="caution">
    <text evidence="1">The sequence shown here is derived from an EMBL/GenBank/DDBJ whole genome shotgun (WGS) entry which is preliminary data.</text>
</comment>
<protein>
    <submittedName>
        <fullName evidence="1">Uncharacterized protein</fullName>
    </submittedName>
</protein>
<sequence length="92" mass="10388">MMVVVAVVEASPMVLRLGLYPVQRSQLQVLFSVLCFEEIYGKSFEQLQKSDTKNELTPESRLLCHCELRDLSHFQVLQVLSSHQGSGSGYLD</sequence>
<dbReference type="Proteomes" id="UP000237000">
    <property type="component" value="Unassembled WGS sequence"/>
</dbReference>
<name>A0A2P5FL86_TREOI</name>
<dbReference type="InParanoid" id="A0A2P5FL86"/>